<keyword evidence="6 8" id="KW-0472">Membrane</keyword>
<dbReference type="PANTHER" id="PTHR47234:SF2">
    <property type="entry name" value="TONB-DEPENDENT RECEPTOR"/>
    <property type="match status" value="1"/>
</dbReference>
<comment type="caution">
    <text evidence="13">The sequence shown here is derived from an EMBL/GenBank/DDBJ whole genome shotgun (WGS) entry which is preliminary data.</text>
</comment>
<dbReference type="PANTHER" id="PTHR47234">
    <property type="match status" value="1"/>
</dbReference>
<name>A0A850H0N0_9SPHN</name>
<gene>
    <name evidence="13" type="ORF">HUV48_10580</name>
</gene>
<evidence type="ECO:0000259" key="12">
    <source>
        <dbReference type="Pfam" id="PF07715"/>
    </source>
</evidence>
<dbReference type="Gene3D" id="2.170.130.10">
    <property type="entry name" value="TonB-dependent receptor, plug domain"/>
    <property type="match status" value="1"/>
</dbReference>
<dbReference type="PROSITE" id="PS52016">
    <property type="entry name" value="TONB_DEPENDENT_REC_3"/>
    <property type="match status" value="1"/>
</dbReference>
<dbReference type="InterPro" id="IPR012910">
    <property type="entry name" value="Plug_dom"/>
</dbReference>
<evidence type="ECO:0000313" key="14">
    <source>
        <dbReference type="Proteomes" id="UP000561438"/>
    </source>
</evidence>
<keyword evidence="14" id="KW-1185">Reference proteome</keyword>
<comment type="similarity">
    <text evidence="8 9">Belongs to the TonB-dependent receptor family.</text>
</comment>
<keyword evidence="7 8" id="KW-0998">Cell outer membrane</keyword>
<comment type="subcellular location">
    <subcellularLocation>
        <location evidence="1 8">Cell outer membrane</location>
        <topology evidence="1 8">Multi-pass membrane protein</topology>
    </subcellularLocation>
</comment>
<keyword evidence="5 9" id="KW-0798">TonB box</keyword>
<reference evidence="13 14" key="1">
    <citation type="submission" date="2020-06" db="EMBL/GenBank/DDBJ databases">
        <title>Altererythrobacter sp. HHU K3-1.</title>
        <authorList>
            <person name="Zhang D."/>
            <person name="Xue H."/>
        </authorList>
    </citation>
    <scope>NUCLEOTIDE SEQUENCE [LARGE SCALE GENOMIC DNA]</scope>
    <source>
        <strain evidence="13 14">HHU K3-1</strain>
    </source>
</reference>
<evidence type="ECO:0000256" key="5">
    <source>
        <dbReference type="ARBA" id="ARBA00023077"/>
    </source>
</evidence>
<dbReference type="InterPro" id="IPR037066">
    <property type="entry name" value="Plug_dom_sf"/>
</dbReference>
<evidence type="ECO:0000256" key="9">
    <source>
        <dbReference type="RuleBase" id="RU003357"/>
    </source>
</evidence>
<feature type="domain" description="TonB-dependent receptor plug" evidence="12">
    <location>
        <begin position="67"/>
        <end position="177"/>
    </location>
</feature>
<dbReference type="Pfam" id="PF00593">
    <property type="entry name" value="TonB_dep_Rec_b-barrel"/>
    <property type="match status" value="1"/>
</dbReference>
<keyword evidence="3 8" id="KW-1134">Transmembrane beta strand</keyword>
<dbReference type="RefSeq" id="WP_176267723.1">
    <property type="nucleotide sequence ID" value="NZ_JABWGV010000003.1"/>
</dbReference>
<dbReference type="InterPro" id="IPR039426">
    <property type="entry name" value="TonB-dep_rcpt-like"/>
</dbReference>
<protein>
    <submittedName>
        <fullName evidence="13">TonB-dependent receptor</fullName>
    </submittedName>
</protein>
<evidence type="ECO:0000256" key="7">
    <source>
        <dbReference type="ARBA" id="ARBA00023237"/>
    </source>
</evidence>
<evidence type="ECO:0000256" key="4">
    <source>
        <dbReference type="ARBA" id="ARBA00022692"/>
    </source>
</evidence>
<feature type="domain" description="TonB-dependent receptor-like beta-barrel" evidence="11">
    <location>
        <begin position="422"/>
        <end position="908"/>
    </location>
</feature>
<feature type="signal peptide" evidence="10">
    <location>
        <begin position="1"/>
        <end position="27"/>
    </location>
</feature>
<evidence type="ECO:0000256" key="2">
    <source>
        <dbReference type="ARBA" id="ARBA00022448"/>
    </source>
</evidence>
<sequence>MSYNFSKVALLTSTVMAGAMMASPVYAQAQVDEEQREPGLEAAPDADNANFAEPIVVTGSRIPQRNVDTAAPVAVVNAEEFQLSGTVNVENVINSLPQVVPGTTSFSNNPGNGSATLNLRGLGAARNLVLVNGRRWVFFDTAQIVDLNTIPSFLIESVDVVTGGASAVYGSDAIAGVTNFRLRNVEGAEIGGQYAVTERGDGASYEIHGALGTSFDDGRGSATVFGEYFNRSSVFQGDRAFSNFALGGDPDLSQGGSSTLPSGVIRYFGDSDTTGTDFDANGAVVFDEAGEFRTRQGDLYNYAPANYLQIPQERYLFGGYADYEIGAGHSLYTEVTYVNNRVQQELAATPVTGDFDVDLSSVQSFLSPGDFAQLQQLEAQEGDDDDVINLFLQRRTVETGSRNSLDERSAFRVLAGVTGPITDTLQYDAYYSFARTRNSNIQEGNISASLFQAGLDGTSDNPINIFGPNTLTPEDVEDISILAQNSDISSLEVANASIAGTFGDFGLFGSDPIGFAVGGEYRRVASQFIPDTALASGDVIGFNAGQPTEGSYDVREVFAELIVPVEFGSARLELTGAGRYSDYSLENVGGVWTYAGGVEFEPVSGVLLRGQYQRAIRAPNVGELFGGAALGFPAATDPCATSAATSGTLRDLCIANGVPAGSVGDPGLQLNTQIPATFGGNPDLQEETSTSYTFGVALQPDFVPGLVITADYFNIEIEDAISTISLAQSLELCFNDVQDPTASACAPFFNQTIRNNAGVIIVDTAVPLGGQNIASFETSGIDLEVSYDTTAPFSLFTDTGESGLNFGFLGTWTDKYTFNAFPGAEALECAGFFGLRCGQPQPEFKWTSRASLIDGPVTASVRWRHLGEVDDETGGFAVDTIDSYDLIDLTFAFEATEEFTVTFGVNNLFDTLPCSPTFEGTVVTSCDNTLLLGDNQEQANTYPSTYDVLGRRFFVSANFNF</sequence>
<organism evidence="13 14">
    <name type="scientific">Qipengyuania atrilutea</name>
    <dbReference type="NCBI Taxonomy" id="2744473"/>
    <lineage>
        <taxon>Bacteria</taxon>
        <taxon>Pseudomonadati</taxon>
        <taxon>Pseudomonadota</taxon>
        <taxon>Alphaproteobacteria</taxon>
        <taxon>Sphingomonadales</taxon>
        <taxon>Erythrobacteraceae</taxon>
        <taxon>Qipengyuania</taxon>
    </lineage>
</organism>
<keyword evidence="13" id="KW-0675">Receptor</keyword>
<dbReference type="Pfam" id="PF07715">
    <property type="entry name" value="Plug"/>
    <property type="match status" value="1"/>
</dbReference>
<evidence type="ECO:0000259" key="11">
    <source>
        <dbReference type="Pfam" id="PF00593"/>
    </source>
</evidence>
<dbReference type="SUPFAM" id="SSF56935">
    <property type="entry name" value="Porins"/>
    <property type="match status" value="1"/>
</dbReference>
<evidence type="ECO:0000256" key="6">
    <source>
        <dbReference type="ARBA" id="ARBA00023136"/>
    </source>
</evidence>
<feature type="chain" id="PRO_5032559308" evidence="10">
    <location>
        <begin position="28"/>
        <end position="961"/>
    </location>
</feature>
<accession>A0A850H0N0</accession>
<dbReference type="Proteomes" id="UP000561438">
    <property type="component" value="Unassembled WGS sequence"/>
</dbReference>
<keyword evidence="10" id="KW-0732">Signal</keyword>
<evidence type="ECO:0000256" key="8">
    <source>
        <dbReference type="PROSITE-ProRule" id="PRU01360"/>
    </source>
</evidence>
<keyword evidence="4 8" id="KW-0812">Transmembrane</keyword>
<dbReference type="GO" id="GO:0009279">
    <property type="term" value="C:cell outer membrane"/>
    <property type="evidence" value="ECO:0007669"/>
    <property type="project" value="UniProtKB-SubCell"/>
</dbReference>
<dbReference type="InterPro" id="IPR036942">
    <property type="entry name" value="Beta-barrel_TonB_sf"/>
</dbReference>
<proteinExistence type="inferred from homology"/>
<evidence type="ECO:0000256" key="3">
    <source>
        <dbReference type="ARBA" id="ARBA00022452"/>
    </source>
</evidence>
<dbReference type="EMBL" id="JABWGV010000003">
    <property type="protein sequence ID" value="NVD45451.1"/>
    <property type="molecule type" value="Genomic_DNA"/>
</dbReference>
<evidence type="ECO:0000313" key="13">
    <source>
        <dbReference type="EMBL" id="NVD45451.1"/>
    </source>
</evidence>
<evidence type="ECO:0000256" key="1">
    <source>
        <dbReference type="ARBA" id="ARBA00004571"/>
    </source>
</evidence>
<keyword evidence="2 8" id="KW-0813">Transport</keyword>
<dbReference type="AlphaFoldDB" id="A0A850H0N0"/>
<dbReference type="Gene3D" id="2.40.170.20">
    <property type="entry name" value="TonB-dependent receptor, beta-barrel domain"/>
    <property type="match status" value="1"/>
</dbReference>
<dbReference type="InterPro" id="IPR000531">
    <property type="entry name" value="Beta-barrel_TonB"/>
</dbReference>
<evidence type="ECO:0000256" key="10">
    <source>
        <dbReference type="SAM" id="SignalP"/>
    </source>
</evidence>